<keyword evidence="5" id="KW-0611">Plant defense</keyword>
<evidence type="ECO:0000256" key="1">
    <source>
        <dbReference type="ARBA" id="ARBA00008894"/>
    </source>
</evidence>
<keyword evidence="3" id="KW-0677">Repeat</keyword>
<keyword evidence="12" id="KW-1185">Reference proteome</keyword>
<evidence type="ECO:0000259" key="10">
    <source>
        <dbReference type="Pfam" id="PF23598"/>
    </source>
</evidence>
<keyword evidence="4" id="KW-0547">Nucleotide-binding</keyword>
<dbReference type="InterPro" id="IPR058922">
    <property type="entry name" value="WHD_DRP"/>
</dbReference>
<feature type="domain" description="Disease resistance R13L4/SHOC-2-like LRR" evidence="10">
    <location>
        <begin position="493"/>
        <end position="780"/>
    </location>
</feature>
<keyword evidence="6" id="KW-0175">Coiled coil</keyword>
<dbReference type="SUPFAM" id="SSF52540">
    <property type="entry name" value="P-loop containing nucleoside triphosphate hydrolases"/>
    <property type="match status" value="1"/>
</dbReference>
<dbReference type="FunFam" id="1.10.10.10:FF:000322">
    <property type="entry name" value="Probable disease resistance protein At1g63360"/>
    <property type="match status" value="1"/>
</dbReference>
<evidence type="ECO:0000256" key="4">
    <source>
        <dbReference type="ARBA" id="ARBA00022741"/>
    </source>
</evidence>
<dbReference type="InterPro" id="IPR002182">
    <property type="entry name" value="NB-ARC"/>
</dbReference>
<evidence type="ECO:0000313" key="11">
    <source>
        <dbReference type="EMBL" id="TVU23541.1"/>
    </source>
</evidence>
<dbReference type="GO" id="GO:0002758">
    <property type="term" value="P:innate immune response-activating signaling pathway"/>
    <property type="evidence" value="ECO:0007669"/>
    <property type="project" value="UniProtKB-ARBA"/>
</dbReference>
<dbReference type="Pfam" id="PF23559">
    <property type="entry name" value="WHD_DRP"/>
    <property type="match status" value="1"/>
</dbReference>
<feature type="domain" description="NB-ARC" evidence="7">
    <location>
        <begin position="205"/>
        <end position="270"/>
    </location>
</feature>
<evidence type="ECO:0000259" key="7">
    <source>
        <dbReference type="Pfam" id="PF00931"/>
    </source>
</evidence>
<dbReference type="Pfam" id="PF00931">
    <property type="entry name" value="NB-ARC"/>
    <property type="match status" value="1"/>
</dbReference>
<dbReference type="InterPro" id="IPR003591">
    <property type="entry name" value="Leu-rich_rpt_typical-subtyp"/>
</dbReference>
<dbReference type="Gramene" id="TVU23541">
    <property type="protein sequence ID" value="TVU23541"/>
    <property type="gene ID" value="EJB05_25915"/>
</dbReference>
<evidence type="ECO:0000256" key="5">
    <source>
        <dbReference type="ARBA" id="ARBA00022821"/>
    </source>
</evidence>
<dbReference type="CDD" id="cd14798">
    <property type="entry name" value="RX-CC_like"/>
    <property type="match status" value="1"/>
</dbReference>
<dbReference type="Gene3D" id="1.10.8.430">
    <property type="entry name" value="Helical domain of apoptotic protease-activating factors"/>
    <property type="match status" value="1"/>
</dbReference>
<gene>
    <name evidence="11" type="ORF">EJB05_25915</name>
</gene>
<name>A0A5J9UJP4_9POAL</name>
<feature type="non-terminal residue" evidence="11">
    <location>
        <position position="1"/>
    </location>
</feature>
<dbReference type="Pfam" id="PF23598">
    <property type="entry name" value="LRR_14"/>
    <property type="match status" value="1"/>
</dbReference>
<dbReference type="AlphaFoldDB" id="A0A5J9UJP4"/>
<dbReference type="PANTHER" id="PTHR23155:SF909">
    <property type="entry name" value="OS11G0673900 PROTEIN"/>
    <property type="match status" value="1"/>
</dbReference>
<dbReference type="Gene3D" id="1.10.10.10">
    <property type="entry name" value="Winged helix-like DNA-binding domain superfamily/Winged helix DNA-binding domain"/>
    <property type="match status" value="1"/>
</dbReference>
<comment type="caution">
    <text evidence="11">The sequence shown here is derived from an EMBL/GenBank/DDBJ whole genome shotgun (WGS) entry which is preliminary data.</text>
</comment>
<dbReference type="GO" id="GO:0043531">
    <property type="term" value="F:ADP binding"/>
    <property type="evidence" value="ECO:0007669"/>
    <property type="project" value="InterPro"/>
</dbReference>
<evidence type="ECO:0000256" key="6">
    <source>
        <dbReference type="ARBA" id="ARBA00023054"/>
    </source>
</evidence>
<dbReference type="InterPro" id="IPR036388">
    <property type="entry name" value="WH-like_DNA-bd_sf"/>
</dbReference>
<feature type="domain" description="Disease resistance protein winged helix" evidence="9">
    <location>
        <begin position="357"/>
        <end position="426"/>
    </location>
</feature>
<dbReference type="PANTHER" id="PTHR23155">
    <property type="entry name" value="DISEASE RESISTANCE PROTEIN RP"/>
    <property type="match status" value="1"/>
</dbReference>
<reference evidence="11 12" key="1">
    <citation type="journal article" date="2019" name="Sci. Rep.">
        <title>A high-quality genome of Eragrostis curvula grass provides insights into Poaceae evolution and supports new strategies to enhance forage quality.</title>
        <authorList>
            <person name="Carballo J."/>
            <person name="Santos B.A.C.M."/>
            <person name="Zappacosta D."/>
            <person name="Garbus I."/>
            <person name="Selva J.P."/>
            <person name="Gallo C.A."/>
            <person name="Diaz A."/>
            <person name="Albertini E."/>
            <person name="Caccamo M."/>
            <person name="Echenique V."/>
        </authorList>
    </citation>
    <scope>NUCLEOTIDE SEQUENCE [LARGE SCALE GENOMIC DNA]</scope>
    <source>
        <strain evidence="12">cv. Victoria</strain>
        <tissue evidence="11">Leaf</tissue>
    </source>
</reference>
<accession>A0A5J9UJP4</accession>
<dbReference type="InterPro" id="IPR042197">
    <property type="entry name" value="Apaf_helical"/>
</dbReference>
<dbReference type="Gene3D" id="3.80.10.10">
    <property type="entry name" value="Ribonuclease Inhibitor"/>
    <property type="match status" value="2"/>
</dbReference>
<dbReference type="OrthoDB" id="1050628at2759"/>
<dbReference type="GO" id="GO:0009626">
    <property type="term" value="P:plant-type hypersensitive response"/>
    <property type="evidence" value="ECO:0007669"/>
    <property type="project" value="UniProtKB-ARBA"/>
</dbReference>
<evidence type="ECO:0000259" key="9">
    <source>
        <dbReference type="Pfam" id="PF23559"/>
    </source>
</evidence>
<dbReference type="Proteomes" id="UP000324897">
    <property type="component" value="Chromosome 2"/>
</dbReference>
<evidence type="ECO:0000259" key="8">
    <source>
        <dbReference type="Pfam" id="PF18052"/>
    </source>
</evidence>
<dbReference type="InterPro" id="IPR038005">
    <property type="entry name" value="RX-like_CC"/>
</dbReference>
<proteinExistence type="inferred from homology"/>
<keyword evidence="2" id="KW-0433">Leucine-rich repeat</keyword>
<comment type="similarity">
    <text evidence="1">Belongs to the disease resistance NB-LRR family.</text>
</comment>
<evidence type="ECO:0000256" key="3">
    <source>
        <dbReference type="ARBA" id="ARBA00022737"/>
    </source>
</evidence>
<sequence length="952" mass="108000">MATILSSLVGSFANKLQAIITEEAILILGVKEELIELQRRMDQIQHFLIDAEGRSIKESAVNNWLGQLRDAMYDADDIIDMARFKGNKLLPDHDSTLSSKQNKCSWLSLSSCFSNLWTRHEIAVKIRSLNKRIEGISKDNVFLSLANSESNARGSQSTRRKSSYLVEPNLVGKEIIYACRKVVELVLANKENKSYKAAIVGTGGVVLDDVWQSDTWTELLRTPLQSASTGIILVTTRNDIVAMEIGVDYTHRVDLMSVDVGWELLWKSMNIKEEKEVQNLRGVGIEIVQKCGGLPLGIKLIARVLLSKDQTENEWKKVLRKDAWSMSSLPSEIKGALYLSYEELPHHLKQCFLYCALYPEDEDILREDIVRLWVAEGFIDEKDGQLLEDTAEEYYYELISRNLLQPDISYVDHSRCKMHDLLRQLACYLSKEECFIGDPESIGSNILTKIRRILVLTKKDMVVLPSMDKEKYKLRTWRSSYDKSLRVDNAIFTKLTYIRVLDLTGSVFQSIPYCIGSLIHLRLLDLDRTDISDLPESIGRLINLQILNLNRCDALHSLPSGITRLSNLRCLGLSETPINKVPKGIGRLNFLSDLGGYPVGGDSDNNAKMQDGWNLEELGTLLQLWKLELFKLERATHCNSDSLLMDKKHLKKLELSCTKRTDEDEAYFEEDAISIGKIFEMLIPPDNLEELNIYDFFGRRFPTWLGTTTNLSCVKYLNLNNCKCVVYLPPIGQLANLKYLKIMGAISVTKIGPEFIGCGVGNSGSTGAVAFPKLEFLIIEDMPNWEEWTIVVEEEEATSACGKDRGEDCSATKQKGEVPPPRMRVLPCLKVVNLSCCPKLRALPGQLGQEATSLKELQLRDVHSLKVVEDFPFLSKVLAIIDCEGLERVSNLPQVRELYVQLCPNLRCVERLDNLQQLFLTEDMEEVSSLWVPELEEQHKQLHVEDLDVYTW</sequence>
<dbReference type="InterPro" id="IPR041118">
    <property type="entry name" value="Rx_N"/>
</dbReference>
<dbReference type="SUPFAM" id="SSF52058">
    <property type="entry name" value="L domain-like"/>
    <property type="match status" value="1"/>
</dbReference>
<evidence type="ECO:0008006" key="13">
    <source>
        <dbReference type="Google" id="ProtNLM"/>
    </source>
</evidence>
<dbReference type="GO" id="GO:0042742">
    <property type="term" value="P:defense response to bacterium"/>
    <property type="evidence" value="ECO:0007669"/>
    <property type="project" value="UniProtKB-ARBA"/>
</dbReference>
<feature type="domain" description="Disease resistance N-terminal" evidence="8">
    <location>
        <begin position="9"/>
        <end position="88"/>
    </location>
</feature>
<dbReference type="Pfam" id="PF18052">
    <property type="entry name" value="Rx_N"/>
    <property type="match status" value="1"/>
</dbReference>
<dbReference type="InterPro" id="IPR055414">
    <property type="entry name" value="LRR_R13L4/SHOC2-like"/>
</dbReference>
<evidence type="ECO:0000256" key="2">
    <source>
        <dbReference type="ARBA" id="ARBA00022614"/>
    </source>
</evidence>
<evidence type="ECO:0000313" key="12">
    <source>
        <dbReference type="Proteomes" id="UP000324897"/>
    </source>
</evidence>
<protein>
    <recommendedName>
        <fullName evidence="13">Rx N-terminal domain-containing protein</fullName>
    </recommendedName>
</protein>
<dbReference type="InterPro" id="IPR044974">
    <property type="entry name" value="Disease_R_plants"/>
</dbReference>
<dbReference type="InterPro" id="IPR032675">
    <property type="entry name" value="LRR_dom_sf"/>
</dbReference>
<dbReference type="SMART" id="SM00369">
    <property type="entry name" value="LRR_TYP"/>
    <property type="match status" value="2"/>
</dbReference>
<dbReference type="Gene3D" id="1.20.5.4130">
    <property type="match status" value="1"/>
</dbReference>
<organism evidence="11 12">
    <name type="scientific">Eragrostis curvula</name>
    <name type="common">weeping love grass</name>
    <dbReference type="NCBI Taxonomy" id="38414"/>
    <lineage>
        <taxon>Eukaryota</taxon>
        <taxon>Viridiplantae</taxon>
        <taxon>Streptophyta</taxon>
        <taxon>Embryophyta</taxon>
        <taxon>Tracheophyta</taxon>
        <taxon>Spermatophyta</taxon>
        <taxon>Magnoliopsida</taxon>
        <taxon>Liliopsida</taxon>
        <taxon>Poales</taxon>
        <taxon>Poaceae</taxon>
        <taxon>PACMAD clade</taxon>
        <taxon>Chloridoideae</taxon>
        <taxon>Eragrostideae</taxon>
        <taxon>Eragrostidinae</taxon>
        <taxon>Eragrostis</taxon>
    </lineage>
</organism>
<dbReference type="EMBL" id="RWGY01000013">
    <property type="protein sequence ID" value="TVU23541.1"/>
    <property type="molecule type" value="Genomic_DNA"/>
</dbReference>
<dbReference type="InterPro" id="IPR027417">
    <property type="entry name" value="P-loop_NTPase"/>
</dbReference>